<dbReference type="PIRSF" id="PIRSF028840">
    <property type="entry name" value="Mmp37"/>
    <property type="match status" value="1"/>
</dbReference>
<keyword evidence="13" id="KW-0443">Lipid metabolism</keyword>
<evidence type="ECO:0000256" key="19">
    <source>
        <dbReference type="ARBA" id="ARBA00031502"/>
    </source>
</evidence>
<keyword evidence="15" id="KW-0472">Membrane</keyword>
<evidence type="ECO:0000256" key="8">
    <source>
        <dbReference type="ARBA" id="ARBA00022516"/>
    </source>
</evidence>
<comment type="subcellular location">
    <subcellularLocation>
        <location evidence="2">Mitochondrion inner membrane</location>
        <topology evidence="2">Peripheral membrane protein</topology>
        <orientation evidence="2">Matrix side</orientation>
    </subcellularLocation>
</comment>
<reference evidence="20 21" key="1">
    <citation type="submission" date="2020-10" db="EMBL/GenBank/DDBJ databases">
        <authorList>
            <person name="Klimov P.B."/>
            <person name="Dyachkov S.M."/>
            <person name="Chetverikov P.E."/>
        </authorList>
    </citation>
    <scope>NUCLEOTIDE SEQUENCE [LARGE SCALE GENOMIC DNA]</scope>
    <source>
        <strain evidence="20">BMOC 18-1129-001#AD2665</strain>
        <tissue evidence="20">Entire mites</tissue>
    </source>
</reference>
<dbReference type="PANTHER" id="PTHR13619:SF0">
    <property type="entry name" value="PHOSPHATIDATE CYTIDYLYLTRANSFERASE, MITOCHONDRIAL"/>
    <property type="match status" value="1"/>
</dbReference>
<evidence type="ECO:0000256" key="14">
    <source>
        <dbReference type="ARBA" id="ARBA00023128"/>
    </source>
</evidence>
<evidence type="ECO:0000256" key="16">
    <source>
        <dbReference type="ARBA" id="ARBA00023209"/>
    </source>
</evidence>
<dbReference type="EC" id="2.7.7.41" evidence="6"/>
<comment type="similarity">
    <text evidence="5">Belongs to the TAM41 family.</text>
</comment>
<evidence type="ECO:0000313" key="21">
    <source>
        <dbReference type="Proteomes" id="UP000825002"/>
    </source>
</evidence>
<evidence type="ECO:0000256" key="15">
    <source>
        <dbReference type="ARBA" id="ARBA00023136"/>
    </source>
</evidence>
<keyword evidence="9" id="KW-0808">Transferase</keyword>
<evidence type="ECO:0000256" key="4">
    <source>
        <dbReference type="ARBA" id="ARBA00005189"/>
    </source>
</evidence>
<dbReference type="Pfam" id="PF09139">
    <property type="entry name" value="Tam41_Mmp37"/>
    <property type="match status" value="1"/>
</dbReference>
<proteinExistence type="inferred from homology"/>
<evidence type="ECO:0000256" key="11">
    <source>
        <dbReference type="ARBA" id="ARBA00022792"/>
    </source>
</evidence>
<evidence type="ECO:0000256" key="5">
    <source>
        <dbReference type="ARBA" id="ARBA00005458"/>
    </source>
</evidence>
<keyword evidence="17" id="KW-1208">Phospholipid metabolism</keyword>
<feature type="non-terminal residue" evidence="20">
    <location>
        <position position="1"/>
    </location>
</feature>
<evidence type="ECO:0000256" key="2">
    <source>
        <dbReference type="ARBA" id="ARBA00004443"/>
    </source>
</evidence>
<dbReference type="Proteomes" id="UP000825002">
    <property type="component" value="Unassembled WGS sequence"/>
</dbReference>
<dbReference type="GO" id="GO:0016779">
    <property type="term" value="F:nucleotidyltransferase activity"/>
    <property type="evidence" value="ECO:0007669"/>
    <property type="project" value="UniProtKB-KW"/>
</dbReference>
<comment type="pathway">
    <text evidence="4">Lipid metabolism.</text>
</comment>
<keyword evidence="16" id="KW-0594">Phospholipid biosynthesis</keyword>
<evidence type="ECO:0000256" key="7">
    <source>
        <dbReference type="ARBA" id="ARBA00018337"/>
    </source>
</evidence>
<name>A0ABQ7S6R3_9ACAR</name>
<comment type="caution">
    <text evidence="20">The sequence shown here is derived from an EMBL/GenBank/DDBJ whole genome shotgun (WGS) entry which is preliminary data.</text>
</comment>
<dbReference type="EMBL" id="JAIFTH010000671">
    <property type="protein sequence ID" value="KAG9509101.1"/>
    <property type="molecule type" value="Genomic_DNA"/>
</dbReference>
<dbReference type="InterPro" id="IPR015222">
    <property type="entry name" value="Tam41"/>
</dbReference>
<keyword evidence="21" id="KW-1185">Reference proteome</keyword>
<keyword evidence="12" id="KW-0460">Magnesium</keyword>
<comment type="pathway">
    <text evidence="3">Phospholipid metabolism; CDP-diacylglycerol biosynthesis; CDP-diacylglycerol from sn-glycerol 3-phosphate: step 3/3.</text>
</comment>
<dbReference type="PANTHER" id="PTHR13619">
    <property type="entry name" value="PHOSPHATIDATE CYTIDYLYLTRANSFERASE, MITOCHONDRIAL"/>
    <property type="match status" value="1"/>
</dbReference>
<organism evidence="20 21">
    <name type="scientific">Fragariocoptes setiger</name>
    <dbReference type="NCBI Taxonomy" id="1670756"/>
    <lineage>
        <taxon>Eukaryota</taxon>
        <taxon>Metazoa</taxon>
        <taxon>Ecdysozoa</taxon>
        <taxon>Arthropoda</taxon>
        <taxon>Chelicerata</taxon>
        <taxon>Arachnida</taxon>
        <taxon>Acari</taxon>
        <taxon>Acariformes</taxon>
        <taxon>Trombidiformes</taxon>
        <taxon>Prostigmata</taxon>
        <taxon>Eupodina</taxon>
        <taxon>Eriophyoidea</taxon>
        <taxon>Phytoptidae</taxon>
        <taxon>Fragariocoptes</taxon>
    </lineage>
</organism>
<keyword evidence="10 20" id="KW-0548">Nucleotidyltransferase</keyword>
<evidence type="ECO:0000256" key="1">
    <source>
        <dbReference type="ARBA" id="ARBA00001946"/>
    </source>
</evidence>
<evidence type="ECO:0000313" key="20">
    <source>
        <dbReference type="EMBL" id="KAG9509101.1"/>
    </source>
</evidence>
<gene>
    <name evidence="20" type="primary">tamm41</name>
    <name evidence="20" type="ORF">GZH46_02391</name>
</gene>
<keyword evidence="14" id="KW-0496">Mitochondrion</keyword>
<evidence type="ECO:0000256" key="13">
    <source>
        <dbReference type="ARBA" id="ARBA00023098"/>
    </source>
</evidence>
<evidence type="ECO:0000256" key="3">
    <source>
        <dbReference type="ARBA" id="ARBA00005119"/>
    </source>
</evidence>
<comment type="cofactor">
    <cofactor evidence="1">
        <name>Mg(2+)</name>
        <dbReference type="ChEBI" id="CHEBI:18420"/>
    </cofactor>
</comment>
<keyword evidence="11" id="KW-0999">Mitochondrion inner membrane</keyword>
<protein>
    <recommendedName>
        <fullName evidence="7">Phosphatidate cytidylyltransferase, mitochondrial</fullName>
        <ecNumber evidence="6">2.7.7.41</ecNumber>
    </recommendedName>
    <alternativeName>
        <fullName evidence="18">CDP-diacylglycerol synthase</fullName>
    </alternativeName>
    <alternativeName>
        <fullName evidence="19">Mitochondrial translocator assembly and maintenance protein 41 homolog</fullName>
    </alternativeName>
</protein>
<sequence length="325" mass="37396">MIQLNKLITANFPTNSVSLAFGYGSQVVKQAGAKLGSTRMIDLIIAVRDPLSWHEENLRRNNNHYSFLKYFGGANTVTKLQENFGAKIYFNTLVRVDQQLIKYGVINRDHLINDLLDWETLYIAGRLHKPTNFVIGPDCDYLRQALKINLDSALRSSLLLLPEIFLERQLYKMIVSLSYMGDFRMKFGEDKSKIDNILDAQLDRLINIYQPMLSSSTFQDVVKWNETKQHYVQDTSSSAVLHHLNLLPKHVQQQLYLAYRSKCDLDDVLMAVSESFYYERYVRKAISDITRKSSISQSLKGILTAGPSKSIRYGWHKIKKLIDSS</sequence>
<evidence type="ECO:0000256" key="6">
    <source>
        <dbReference type="ARBA" id="ARBA00012487"/>
    </source>
</evidence>
<accession>A0ABQ7S6R3</accession>
<keyword evidence="8" id="KW-0444">Lipid biosynthesis</keyword>
<evidence type="ECO:0000256" key="17">
    <source>
        <dbReference type="ARBA" id="ARBA00023264"/>
    </source>
</evidence>
<evidence type="ECO:0000256" key="12">
    <source>
        <dbReference type="ARBA" id="ARBA00022842"/>
    </source>
</evidence>
<evidence type="ECO:0000256" key="9">
    <source>
        <dbReference type="ARBA" id="ARBA00022679"/>
    </source>
</evidence>
<evidence type="ECO:0000256" key="18">
    <source>
        <dbReference type="ARBA" id="ARBA00029893"/>
    </source>
</evidence>
<evidence type="ECO:0000256" key="10">
    <source>
        <dbReference type="ARBA" id="ARBA00022695"/>
    </source>
</evidence>